<reference evidence="3" key="1">
    <citation type="journal article" date="2019" name="Int. J. Syst. Evol. Microbiol.">
        <title>The Global Catalogue of Microorganisms (GCM) 10K type strain sequencing project: providing services to taxonomists for standard genome sequencing and annotation.</title>
        <authorList>
            <consortium name="The Broad Institute Genomics Platform"/>
            <consortium name="The Broad Institute Genome Sequencing Center for Infectious Disease"/>
            <person name="Wu L."/>
            <person name="Ma J."/>
        </authorList>
    </citation>
    <scope>NUCLEOTIDE SEQUENCE [LARGE SCALE GENOMIC DNA]</scope>
    <source>
        <strain evidence="3">JCM 17066</strain>
    </source>
</reference>
<name>A0ABW0MDB2_9BURK</name>
<dbReference type="InterPro" id="IPR008317">
    <property type="entry name" value="UCP030561"/>
</dbReference>
<accession>A0ABW0MDB2</accession>
<feature type="domain" description="SnoaL-like" evidence="1">
    <location>
        <begin position="11"/>
        <end position="109"/>
    </location>
</feature>
<dbReference type="InterPro" id="IPR037401">
    <property type="entry name" value="SnoaL-like"/>
</dbReference>
<dbReference type="PIRSF" id="PIRSF030561">
    <property type="entry name" value="UCP030561"/>
    <property type="match status" value="1"/>
</dbReference>
<evidence type="ECO:0000313" key="3">
    <source>
        <dbReference type="Proteomes" id="UP001596045"/>
    </source>
</evidence>
<gene>
    <name evidence="2" type="ORF">ACFPM8_19830</name>
</gene>
<evidence type="ECO:0000259" key="1">
    <source>
        <dbReference type="Pfam" id="PF12680"/>
    </source>
</evidence>
<evidence type="ECO:0000313" key="2">
    <source>
        <dbReference type="EMBL" id="MFC5476219.1"/>
    </source>
</evidence>
<dbReference type="SUPFAM" id="SSF54427">
    <property type="entry name" value="NTF2-like"/>
    <property type="match status" value="1"/>
</dbReference>
<dbReference type="Proteomes" id="UP001596045">
    <property type="component" value="Unassembled WGS sequence"/>
</dbReference>
<keyword evidence="3" id="KW-1185">Reference proteome</keyword>
<protein>
    <submittedName>
        <fullName evidence="2">Nuclear transport factor 2 family protein</fullName>
    </submittedName>
</protein>
<dbReference type="Pfam" id="PF12680">
    <property type="entry name" value="SnoaL_2"/>
    <property type="match status" value="1"/>
</dbReference>
<dbReference type="EMBL" id="JBHSMT010000029">
    <property type="protein sequence ID" value="MFC5476219.1"/>
    <property type="molecule type" value="Genomic_DNA"/>
</dbReference>
<dbReference type="Gene3D" id="3.10.450.50">
    <property type="match status" value="1"/>
</dbReference>
<comment type="caution">
    <text evidence="2">The sequence shown here is derived from an EMBL/GenBank/DDBJ whole genome shotgun (WGS) entry which is preliminary data.</text>
</comment>
<dbReference type="InterPro" id="IPR032710">
    <property type="entry name" value="NTF2-like_dom_sf"/>
</dbReference>
<sequence>MSPLPSPETVVQRQLDAYNARDIEALLAIYADDAQTFEHPATLLASGSAALRERFLVRFQEQNLYAALLQRIVMGNIVVDHERVTRTFAEGPGKIELTMIYEVQDGRISKAWTIAGAKTLDAQS</sequence>
<proteinExistence type="predicted"/>
<organism evidence="2 3">
    <name type="scientific">Paraherbaspirillum soli</name>
    <dbReference type="NCBI Taxonomy" id="631222"/>
    <lineage>
        <taxon>Bacteria</taxon>
        <taxon>Pseudomonadati</taxon>
        <taxon>Pseudomonadota</taxon>
        <taxon>Betaproteobacteria</taxon>
        <taxon>Burkholderiales</taxon>
        <taxon>Oxalobacteraceae</taxon>
        <taxon>Paraherbaspirillum</taxon>
    </lineage>
</organism>
<dbReference type="RefSeq" id="WP_379000167.1">
    <property type="nucleotide sequence ID" value="NZ_JBHSMT010000029.1"/>
</dbReference>